<keyword evidence="1 4" id="KW-0312">Gluconeogenesis</keyword>
<dbReference type="GO" id="GO:0005829">
    <property type="term" value="C:cytosol"/>
    <property type="evidence" value="ECO:0007669"/>
    <property type="project" value="TreeGrafter"/>
</dbReference>
<dbReference type="GO" id="GO:0006096">
    <property type="term" value="P:glycolytic process"/>
    <property type="evidence" value="ECO:0007669"/>
    <property type="project" value="UniProtKB-UniPathway"/>
</dbReference>
<dbReference type="UniPathway" id="UPA00109">
    <property type="reaction ID" value="UER00181"/>
</dbReference>
<dbReference type="EC" id="5.3.1.9" evidence="4"/>
<dbReference type="RefSeq" id="WP_041887419.1">
    <property type="nucleotide sequence ID" value="NZ_CP016771.1"/>
</dbReference>
<dbReference type="InterPro" id="IPR046348">
    <property type="entry name" value="SIS_dom_sf"/>
</dbReference>
<dbReference type="PANTHER" id="PTHR11469:SF1">
    <property type="entry name" value="GLUCOSE-6-PHOSPHATE ISOMERASE"/>
    <property type="match status" value="1"/>
</dbReference>
<evidence type="ECO:0000256" key="1">
    <source>
        <dbReference type="ARBA" id="ARBA00022432"/>
    </source>
</evidence>
<evidence type="ECO:0000256" key="2">
    <source>
        <dbReference type="ARBA" id="ARBA00023152"/>
    </source>
</evidence>
<dbReference type="Proteomes" id="UP000217171">
    <property type="component" value="Chromosome"/>
</dbReference>
<dbReference type="GO" id="GO:0006094">
    <property type="term" value="P:gluconeogenesis"/>
    <property type="evidence" value="ECO:0007669"/>
    <property type="project" value="UniProtKB-KW"/>
</dbReference>
<dbReference type="AlphaFoldDB" id="A0A249K9I2"/>
<dbReference type="GO" id="GO:0004347">
    <property type="term" value="F:glucose-6-phosphate isomerase activity"/>
    <property type="evidence" value="ECO:0007669"/>
    <property type="project" value="UniProtKB-EC"/>
</dbReference>
<evidence type="ECO:0000256" key="4">
    <source>
        <dbReference type="RuleBase" id="RU000612"/>
    </source>
</evidence>
<proteinExistence type="inferred from homology"/>
<dbReference type="PANTHER" id="PTHR11469">
    <property type="entry name" value="GLUCOSE-6-PHOSPHATE ISOMERASE"/>
    <property type="match status" value="1"/>
</dbReference>
<comment type="catalytic activity">
    <reaction evidence="4">
        <text>alpha-D-glucose 6-phosphate = beta-D-fructose 6-phosphate</text>
        <dbReference type="Rhea" id="RHEA:11816"/>
        <dbReference type="ChEBI" id="CHEBI:57634"/>
        <dbReference type="ChEBI" id="CHEBI:58225"/>
        <dbReference type="EC" id="5.3.1.9"/>
    </reaction>
</comment>
<sequence length="504" mass="55394">MKIYGPALDKNRLSILEELRPIAKRLAIKDATIWGANTDAAFRLNWIDLPKSSRELLPQLDALSAWSRSKKLDQVVLCGMGGSSLAPGVITSTYNKQLTIIDTTNPDQIIASIPKNISKAVIVIGSKSGATIETNSHLNFFEDLLKRNGLDPSEHIVIVTDSGTSLDQSSREKGYRVINADENVGGRFSALSAFGLVPAALAGVDISIMLDDAESLSRRLTAEDSPAIAIAAMLYTSTDQVINLSDYQSTLPGLSDWIEQLIAESTGKNQQGRLPVVIDHPEDAIAGLSIGFAKGDFDLVVEGTLGEQFILWEWITALLCYLIKVDPFNQPNVSEAKERTESILSSIRDKTFVKPTPSYEDDEIAIYSDESFNNLTEFLNRDCQYVAIMAYLNKDTEDQIRSLRGLIASKIKKPVTFGWGPRFLHSTGQIHKGGQLNGSFIQITSTPQQTLAIPGHTFDFGDLIMAQALGDGLALKQRKLPLIRIHLKDSKKAIERFVKDLKSF</sequence>
<accession>A0A249K9I2</accession>
<gene>
    <name evidence="5" type="ORF">B1s21160_03470</name>
</gene>
<dbReference type="KEGG" id="nhi:B1s21160_03470"/>
<keyword evidence="3 4" id="KW-0413">Isomerase</keyword>
<dbReference type="GO" id="GO:0097367">
    <property type="term" value="F:carbohydrate derivative binding"/>
    <property type="evidence" value="ECO:0007669"/>
    <property type="project" value="InterPro"/>
</dbReference>
<evidence type="ECO:0000256" key="3">
    <source>
        <dbReference type="ARBA" id="ARBA00023235"/>
    </source>
</evidence>
<name>A0A249K9I2_9ACTN</name>
<dbReference type="GO" id="GO:0051156">
    <property type="term" value="P:glucose 6-phosphate metabolic process"/>
    <property type="evidence" value="ECO:0007669"/>
    <property type="project" value="TreeGrafter"/>
</dbReference>
<reference evidence="5 6" key="1">
    <citation type="submission" date="2016-07" db="EMBL/GenBank/DDBJ databases">
        <title>High microdiversification within the ubiquitous acI lineage of Actinobacteria.</title>
        <authorList>
            <person name="Neuenschwander S.M."/>
            <person name="Salcher M."/>
            <person name="Ghai R."/>
            <person name="Pernthaler J."/>
        </authorList>
    </citation>
    <scope>NUCLEOTIDE SEQUENCE [LARGE SCALE GENOMIC DNA]</scope>
    <source>
        <strain evidence="5">MMS-21-160</strain>
    </source>
</reference>
<dbReference type="Gene3D" id="3.40.50.10490">
    <property type="entry name" value="Glucose-6-phosphate isomerase like protein, domain 1"/>
    <property type="match status" value="2"/>
</dbReference>
<dbReference type="EMBL" id="CP016771">
    <property type="protein sequence ID" value="ASY13389.1"/>
    <property type="molecule type" value="Genomic_DNA"/>
</dbReference>
<keyword evidence="2 4" id="KW-0324">Glycolysis</keyword>
<dbReference type="SUPFAM" id="SSF53697">
    <property type="entry name" value="SIS domain"/>
    <property type="match status" value="1"/>
</dbReference>
<evidence type="ECO:0000313" key="6">
    <source>
        <dbReference type="Proteomes" id="UP000217171"/>
    </source>
</evidence>
<evidence type="ECO:0000313" key="5">
    <source>
        <dbReference type="EMBL" id="ASY13389.1"/>
    </source>
</evidence>
<keyword evidence="6" id="KW-1185">Reference proteome</keyword>
<dbReference type="PRINTS" id="PR00662">
    <property type="entry name" value="G6PISOMERASE"/>
</dbReference>
<dbReference type="OrthoDB" id="140919at2"/>
<organism evidence="5 6">
    <name type="scientific">Candidatus Nanopelagicus hibericus</name>
    <dbReference type="NCBI Taxonomy" id="1884915"/>
    <lineage>
        <taxon>Bacteria</taxon>
        <taxon>Bacillati</taxon>
        <taxon>Actinomycetota</taxon>
        <taxon>Actinomycetes</taxon>
        <taxon>Candidatus Nanopelagicales</taxon>
        <taxon>Candidatus Nanopelagicaceae</taxon>
        <taxon>Candidatus Nanopelagicus</taxon>
    </lineage>
</organism>
<comment type="similarity">
    <text evidence="4">Belongs to the GPI family.</text>
</comment>
<comment type="pathway">
    <text evidence="4">Carbohydrate degradation; glycolysis; D-glyceraldehyde 3-phosphate and glycerone phosphate from D-glucose: step 2/4.</text>
</comment>
<dbReference type="PROSITE" id="PS51463">
    <property type="entry name" value="P_GLUCOSE_ISOMERASE_3"/>
    <property type="match status" value="1"/>
</dbReference>
<dbReference type="InterPro" id="IPR001672">
    <property type="entry name" value="G6P_Isomerase"/>
</dbReference>
<dbReference type="Pfam" id="PF00342">
    <property type="entry name" value="PGI"/>
    <property type="match status" value="1"/>
</dbReference>
<protein>
    <recommendedName>
        <fullName evidence="4">Glucose-6-phosphate isomerase</fullName>
        <ecNumber evidence="4">5.3.1.9</ecNumber>
    </recommendedName>
</protein>
<dbReference type="GO" id="GO:0048029">
    <property type="term" value="F:monosaccharide binding"/>
    <property type="evidence" value="ECO:0007669"/>
    <property type="project" value="TreeGrafter"/>
</dbReference>